<evidence type="ECO:0000313" key="1">
    <source>
        <dbReference type="EMBL" id="KRZ76660.1"/>
    </source>
</evidence>
<dbReference type="AlphaFoldDB" id="A0A0V1MY33"/>
<evidence type="ECO:0000313" key="2">
    <source>
        <dbReference type="Proteomes" id="UP000054843"/>
    </source>
</evidence>
<dbReference type="EMBL" id="JYDO01000026">
    <property type="protein sequence ID" value="KRZ76660.1"/>
    <property type="molecule type" value="Genomic_DNA"/>
</dbReference>
<organism evidence="1 2">
    <name type="scientific">Trichinella papuae</name>
    <dbReference type="NCBI Taxonomy" id="268474"/>
    <lineage>
        <taxon>Eukaryota</taxon>
        <taxon>Metazoa</taxon>
        <taxon>Ecdysozoa</taxon>
        <taxon>Nematoda</taxon>
        <taxon>Enoplea</taxon>
        <taxon>Dorylaimia</taxon>
        <taxon>Trichinellida</taxon>
        <taxon>Trichinellidae</taxon>
        <taxon>Trichinella</taxon>
    </lineage>
</organism>
<protein>
    <submittedName>
        <fullName evidence="1">Uncharacterized protein</fullName>
    </submittedName>
</protein>
<proteinExistence type="predicted"/>
<sequence length="77" mass="8812">MDNLLTKRQFLFRSDIIHHHHHFNGTFSSNEDDDDFDVGKKLKISQKKDPGVIVGQFAYTSYPEAGYLTPVDTEALN</sequence>
<reference evidence="1 2" key="1">
    <citation type="submission" date="2015-01" db="EMBL/GenBank/DDBJ databases">
        <title>Evolution of Trichinella species and genotypes.</title>
        <authorList>
            <person name="Korhonen P.K."/>
            <person name="Edoardo P."/>
            <person name="Giuseppe L.R."/>
            <person name="Gasser R.B."/>
        </authorList>
    </citation>
    <scope>NUCLEOTIDE SEQUENCE [LARGE SCALE GENOMIC DNA]</scope>
    <source>
        <strain evidence="1">ISS1980</strain>
    </source>
</reference>
<gene>
    <name evidence="1" type="ORF">T10_11650</name>
</gene>
<keyword evidence="2" id="KW-1185">Reference proteome</keyword>
<accession>A0A0V1MY33</accession>
<name>A0A0V1MY33_9BILA</name>
<dbReference type="Proteomes" id="UP000054843">
    <property type="component" value="Unassembled WGS sequence"/>
</dbReference>
<comment type="caution">
    <text evidence="1">The sequence shown here is derived from an EMBL/GenBank/DDBJ whole genome shotgun (WGS) entry which is preliminary data.</text>
</comment>